<keyword evidence="2" id="KW-1185">Reference proteome</keyword>
<evidence type="ECO:0000313" key="1">
    <source>
        <dbReference type="EMBL" id="KKB27008.1"/>
    </source>
</evidence>
<proteinExistence type="predicted"/>
<protein>
    <submittedName>
        <fullName evidence="1">Uncharacterized protein</fullName>
    </submittedName>
</protein>
<dbReference type="EMBL" id="JZXN01000011">
    <property type="protein sequence ID" value="KKB27008.1"/>
    <property type="molecule type" value="Genomic_DNA"/>
</dbReference>
<gene>
    <name evidence="1" type="ORF">MMELEA_03210</name>
</gene>
<dbReference type="AlphaFoldDB" id="A0A0F5H1C2"/>
<sequence length="161" mass="18674">MKTLHESNNLIILPILKPIKLSKNFINKLGGKLLSNVVLIVALEEHNVYFLSCFKASNENEENQEFIQINIHEGVKENGELDIIKLTSAVSLDNIYKININDFKNYLENDYETLPYLGIKDQINIITKLTNKFEENNQPKLIFIKKRKIEKTNQNIKSENI</sequence>
<organism evidence="1 2">
    <name type="scientific">Mycoplasmopsis meleagridis ATCC 25294</name>
    <dbReference type="NCBI Taxonomy" id="1264554"/>
    <lineage>
        <taxon>Bacteria</taxon>
        <taxon>Bacillati</taxon>
        <taxon>Mycoplasmatota</taxon>
        <taxon>Mycoplasmoidales</taxon>
        <taxon>Metamycoplasmataceae</taxon>
        <taxon>Mycoplasmopsis</taxon>
    </lineage>
</organism>
<dbReference type="PATRIC" id="fig|1264554.4.peg.277"/>
<dbReference type="STRING" id="29561.MM26B8_02820"/>
<evidence type="ECO:0000313" key="2">
    <source>
        <dbReference type="Proteomes" id="UP000033750"/>
    </source>
</evidence>
<dbReference type="OrthoDB" id="399186at2"/>
<dbReference type="Proteomes" id="UP000033750">
    <property type="component" value="Unassembled WGS sequence"/>
</dbReference>
<comment type="caution">
    <text evidence="1">The sequence shown here is derived from an EMBL/GenBank/DDBJ whole genome shotgun (WGS) entry which is preliminary data.</text>
</comment>
<reference evidence="1 2" key="1">
    <citation type="submission" date="2015-03" db="EMBL/GenBank/DDBJ databases">
        <title>Genome sequence of Mycoplasma meleagridis strain ATCC 25294.</title>
        <authorList>
            <person name="Yacoub E."/>
            <person name="Blanchard A."/>
            <person name="Sirand-Pugnet P."/>
            <person name="Mardassi B.B.A."/>
        </authorList>
    </citation>
    <scope>NUCLEOTIDE SEQUENCE [LARGE SCALE GENOMIC DNA]</scope>
    <source>
        <strain evidence="1 2">ATCC 25294</strain>
    </source>
</reference>
<dbReference type="RefSeq" id="WP_046096762.1">
    <property type="nucleotide sequence ID" value="NZ_JZXN01000011.1"/>
</dbReference>
<accession>A0A0F5H1C2</accession>
<name>A0A0F5H1C2_9BACT</name>